<keyword evidence="3" id="KW-1185">Reference proteome</keyword>
<evidence type="ECO:0000259" key="1">
    <source>
        <dbReference type="PROSITE" id="PS50003"/>
    </source>
</evidence>
<gene>
    <name evidence="2" type="ORF">BKP35_16655</name>
</gene>
<evidence type="ECO:0000313" key="2">
    <source>
        <dbReference type="EMBL" id="OIJ09301.1"/>
    </source>
</evidence>
<dbReference type="InterPro" id="IPR001849">
    <property type="entry name" value="PH_domain"/>
</dbReference>
<protein>
    <recommendedName>
        <fullName evidence="1">PH domain-containing protein</fullName>
    </recommendedName>
</protein>
<dbReference type="Proteomes" id="UP000180098">
    <property type="component" value="Unassembled WGS sequence"/>
</dbReference>
<dbReference type="EMBL" id="MLQQ01000045">
    <property type="protein sequence ID" value="OIJ09301.1"/>
    <property type="molecule type" value="Genomic_DNA"/>
</dbReference>
<dbReference type="PROSITE" id="PS50003">
    <property type="entry name" value="PH_DOMAIN"/>
    <property type="match status" value="1"/>
</dbReference>
<organism evidence="2 3">
    <name type="scientific">Anaerobacillus arseniciselenatis</name>
    <dbReference type="NCBI Taxonomy" id="85682"/>
    <lineage>
        <taxon>Bacteria</taxon>
        <taxon>Bacillati</taxon>
        <taxon>Bacillota</taxon>
        <taxon>Bacilli</taxon>
        <taxon>Bacillales</taxon>
        <taxon>Bacillaceae</taxon>
        <taxon>Anaerobacillus</taxon>
    </lineage>
</organism>
<proteinExistence type="predicted"/>
<comment type="caution">
    <text evidence="2">The sequence shown here is derived from an EMBL/GenBank/DDBJ whole genome shotgun (WGS) entry which is preliminary data.</text>
</comment>
<accession>A0A1S2LA63</accession>
<sequence length="69" mass="8189">MTFQGKSSASENDVNDWLNEVRSLVFRHTGKLKSIEMQQTYGEDRIDFLLKELTRMRERVNRLESLGQR</sequence>
<reference evidence="2 3" key="1">
    <citation type="submission" date="2016-10" db="EMBL/GenBank/DDBJ databases">
        <title>Draft genome sequences of four alkaliphilic bacteria belonging to the Anaerobacillus genus.</title>
        <authorList>
            <person name="Bassil N.M."/>
            <person name="Lloyd J.R."/>
        </authorList>
    </citation>
    <scope>NUCLEOTIDE SEQUENCE [LARGE SCALE GENOMIC DNA]</scope>
    <source>
        <strain evidence="2 3">DSM 15340</strain>
    </source>
</reference>
<name>A0A1S2LA63_9BACI</name>
<feature type="domain" description="PH" evidence="1">
    <location>
        <begin position="1"/>
        <end position="26"/>
    </location>
</feature>
<evidence type="ECO:0000313" key="3">
    <source>
        <dbReference type="Proteomes" id="UP000180098"/>
    </source>
</evidence>
<dbReference type="AlphaFoldDB" id="A0A1S2LA63"/>